<reference evidence="2" key="1">
    <citation type="submission" date="2022-03" db="EMBL/GenBank/DDBJ databases">
        <title>A functionally conserved STORR gene fusion in Papaver species that diverged 16.8 million years ago.</title>
        <authorList>
            <person name="Catania T."/>
        </authorList>
    </citation>
    <scope>NUCLEOTIDE SEQUENCE</scope>
    <source>
        <strain evidence="2">S-191538</strain>
    </source>
</reference>
<accession>A0AA41RSW3</accession>
<dbReference type="PANTHER" id="PTHR36405">
    <property type="entry name" value="BNAA10G09140D PROTEIN"/>
    <property type="match status" value="1"/>
</dbReference>
<keyword evidence="3" id="KW-1185">Reference proteome</keyword>
<dbReference type="AlphaFoldDB" id="A0AA41RSW3"/>
<evidence type="ECO:0000256" key="1">
    <source>
        <dbReference type="SAM" id="MobiDB-lite"/>
    </source>
</evidence>
<dbReference type="PANTHER" id="PTHR36405:SF1">
    <property type="entry name" value="OS07G0520600 PROTEIN"/>
    <property type="match status" value="1"/>
</dbReference>
<evidence type="ECO:0000313" key="3">
    <source>
        <dbReference type="Proteomes" id="UP001177140"/>
    </source>
</evidence>
<name>A0AA41RSW3_PAPNU</name>
<evidence type="ECO:0000313" key="2">
    <source>
        <dbReference type="EMBL" id="MCL7024012.1"/>
    </source>
</evidence>
<dbReference type="Proteomes" id="UP001177140">
    <property type="component" value="Unassembled WGS sequence"/>
</dbReference>
<feature type="region of interest" description="Disordered" evidence="1">
    <location>
        <begin position="59"/>
        <end position="88"/>
    </location>
</feature>
<gene>
    <name evidence="2" type="ORF">MKW94_029473</name>
</gene>
<comment type="caution">
    <text evidence="2">The sequence shown here is derived from an EMBL/GenBank/DDBJ whole genome shotgun (WGS) entry which is preliminary data.</text>
</comment>
<sequence length="165" mass="18025">MVQSLEARGGEGSVKLGTSGTISALMTRELESIKGRPQTTISSGWKPPTTGGEVVKRVQPRRATNEVIGSRSGGGRIRSGNHNKNLENIQKTRHSIQKNNHRIPMLGSENIALERTPNREKPSTTKVSYIVEIVDVKCGKPDRWSNPIASRLKKLGFSKLSQSIG</sequence>
<organism evidence="2 3">
    <name type="scientific">Papaver nudicaule</name>
    <name type="common">Iceland poppy</name>
    <dbReference type="NCBI Taxonomy" id="74823"/>
    <lineage>
        <taxon>Eukaryota</taxon>
        <taxon>Viridiplantae</taxon>
        <taxon>Streptophyta</taxon>
        <taxon>Embryophyta</taxon>
        <taxon>Tracheophyta</taxon>
        <taxon>Spermatophyta</taxon>
        <taxon>Magnoliopsida</taxon>
        <taxon>Ranunculales</taxon>
        <taxon>Papaveraceae</taxon>
        <taxon>Papaveroideae</taxon>
        <taxon>Papaver</taxon>
    </lineage>
</organism>
<protein>
    <submittedName>
        <fullName evidence="2">Uncharacterized protein</fullName>
    </submittedName>
</protein>
<dbReference type="EMBL" id="JAJJMA010029248">
    <property type="protein sequence ID" value="MCL7024012.1"/>
    <property type="molecule type" value="Genomic_DNA"/>
</dbReference>
<proteinExistence type="predicted"/>